<evidence type="ECO:0000313" key="3">
    <source>
        <dbReference type="Proteomes" id="UP001329825"/>
    </source>
</evidence>
<proteinExistence type="predicted"/>
<gene>
    <name evidence="2" type="ORF">IL334_001669</name>
</gene>
<organism evidence="2 3">
    <name type="scientific">Kwoniella shivajii</name>
    <dbReference type="NCBI Taxonomy" id="564305"/>
    <lineage>
        <taxon>Eukaryota</taxon>
        <taxon>Fungi</taxon>
        <taxon>Dikarya</taxon>
        <taxon>Basidiomycota</taxon>
        <taxon>Agaricomycotina</taxon>
        <taxon>Tremellomycetes</taxon>
        <taxon>Tremellales</taxon>
        <taxon>Cryptococcaceae</taxon>
        <taxon>Kwoniella</taxon>
    </lineage>
</organism>
<feature type="coiled-coil region" evidence="1">
    <location>
        <begin position="148"/>
        <end position="175"/>
    </location>
</feature>
<dbReference type="EMBL" id="CP141882">
    <property type="protein sequence ID" value="WRT64735.1"/>
    <property type="molecule type" value="Genomic_DNA"/>
</dbReference>
<dbReference type="Gene3D" id="1.20.5.340">
    <property type="match status" value="1"/>
</dbReference>
<keyword evidence="1" id="KW-0175">Coiled coil</keyword>
<evidence type="ECO:0000313" key="2">
    <source>
        <dbReference type="EMBL" id="WRT64735.1"/>
    </source>
</evidence>
<keyword evidence="3" id="KW-1185">Reference proteome</keyword>
<sequence>MTSPDAVLTPLELRQTRKDSWKLHLRPLVATTYVRLPLAEEEFRYWCDICDKLIVHHELDAKPIEAFRKALFNGTTFPSVNNPSARSVANPIETADTASNCNTISNSDGQDEMDILSARIEALNGSLDVIRSSFDVLERRVTQIHSRLDKGDDKLDNLEIKVDDLNKQVKRHDEQHLMQVSFKNTEALELRVKSLEEESMSIAKLGDDMVSLEKVVQSDLELRRKDQSSLEDVSGKVEFLDQELGMLAKQSRLRAINRVSNQREFGPLPLPLLTGEIAGRPQVDWLCGGFSELRNMAEVDLNQLLFSYGFSDDFKIYDRTVDVKAAILSSFLGGPCDPDMD</sequence>
<dbReference type="GeneID" id="87953800"/>
<name>A0ABZ1CSK1_9TREE</name>
<protein>
    <submittedName>
        <fullName evidence="2">Uncharacterized protein</fullName>
    </submittedName>
</protein>
<evidence type="ECO:0000256" key="1">
    <source>
        <dbReference type="SAM" id="Coils"/>
    </source>
</evidence>
<dbReference type="RefSeq" id="XP_062789475.1">
    <property type="nucleotide sequence ID" value="XM_062933424.1"/>
</dbReference>
<reference evidence="2 3" key="1">
    <citation type="submission" date="2024-01" db="EMBL/GenBank/DDBJ databases">
        <title>Comparative genomics of Cryptococcus and Kwoniella reveals pathogenesis evolution and contrasting modes of karyotype evolution via chromosome fusion or intercentromeric recombination.</title>
        <authorList>
            <person name="Coelho M.A."/>
            <person name="David-Palma M."/>
            <person name="Shea T."/>
            <person name="Bowers K."/>
            <person name="McGinley-Smith S."/>
            <person name="Mohammad A.W."/>
            <person name="Gnirke A."/>
            <person name="Yurkov A.M."/>
            <person name="Nowrousian M."/>
            <person name="Sun S."/>
            <person name="Cuomo C.A."/>
            <person name="Heitman J."/>
        </authorList>
    </citation>
    <scope>NUCLEOTIDE SEQUENCE [LARGE SCALE GENOMIC DNA]</scope>
    <source>
        <strain evidence="2">CBS 11374</strain>
    </source>
</reference>
<dbReference type="Proteomes" id="UP001329825">
    <property type="component" value="Chromosome 2"/>
</dbReference>
<accession>A0ABZ1CSK1</accession>